<evidence type="ECO:0000256" key="2">
    <source>
        <dbReference type="ARBA" id="ARBA00022801"/>
    </source>
</evidence>
<dbReference type="InterPro" id="IPR003703">
    <property type="entry name" value="Acyl_CoA_thio"/>
</dbReference>
<reference evidence="5 6" key="1">
    <citation type="submission" date="2017-10" db="EMBL/GenBank/DDBJ databases">
        <title>Bifidobacterium xylocopum sp. nov. and Bifidobacterium aemilianum sp. nov., from the carpenter bee (Xylocopa violacea) digestive tract.</title>
        <authorList>
            <person name="Alberoni D."/>
            <person name="Baffoni L."/>
            <person name="Di Gioia D."/>
            <person name="Gaggia F."/>
            <person name="Biavati B."/>
        </authorList>
    </citation>
    <scope>NUCLEOTIDE SEQUENCE [LARGE SCALE GENOMIC DNA]</scope>
    <source>
        <strain evidence="5 6">XV2</strain>
    </source>
</reference>
<protein>
    <submittedName>
        <fullName evidence="5">Acyl-CoA thioesterase II</fullName>
    </submittedName>
</protein>
<name>A0A366KEJ6_9BIFI</name>
<dbReference type="InterPro" id="IPR029069">
    <property type="entry name" value="HotDog_dom_sf"/>
</dbReference>
<dbReference type="AlphaFoldDB" id="A0A366KEJ6"/>
<dbReference type="GO" id="GO:0047617">
    <property type="term" value="F:fatty acyl-CoA hydrolase activity"/>
    <property type="evidence" value="ECO:0007669"/>
    <property type="project" value="InterPro"/>
</dbReference>
<dbReference type="CDD" id="cd03445">
    <property type="entry name" value="Thioesterase_II_repeat2"/>
    <property type="match status" value="1"/>
</dbReference>
<dbReference type="SUPFAM" id="SSF54637">
    <property type="entry name" value="Thioesterase/thiol ester dehydrase-isomerase"/>
    <property type="match status" value="2"/>
</dbReference>
<evidence type="ECO:0000313" key="6">
    <source>
        <dbReference type="Proteomes" id="UP000252345"/>
    </source>
</evidence>
<dbReference type="Pfam" id="PF20789">
    <property type="entry name" value="4HBT_3C"/>
    <property type="match status" value="1"/>
</dbReference>
<evidence type="ECO:0000313" key="5">
    <source>
        <dbReference type="EMBL" id="RBP99817.1"/>
    </source>
</evidence>
<keyword evidence="2" id="KW-0378">Hydrolase</keyword>
<dbReference type="Pfam" id="PF13622">
    <property type="entry name" value="4HBT_3"/>
    <property type="match status" value="1"/>
</dbReference>
<evidence type="ECO:0000259" key="4">
    <source>
        <dbReference type="Pfam" id="PF20789"/>
    </source>
</evidence>
<proteinExistence type="inferred from homology"/>
<evidence type="ECO:0000259" key="3">
    <source>
        <dbReference type="Pfam" id="PF13622"/>
    </source>
</evidence>
<dbReference type="InterPro" id="IPR049449">
    <property type="entry name" value="TesB_ACOT8-like_N"/>
</dbReference>
<dbReference type="InterPro" id="IPR042171">
    <property type="entry name" value="Acyl-CoA_hotdog"/>
</dbReference>
<comment type="caution">
    <text evidence="5">The sequence shown here is derived from an EMBL/GenBank/DDBJ whole genome shotgun (WGS) entry which is preliminary data.</text>
</comment>
<accession>A0A366KEJ6</accession>
<dbReference type="OrthoDB" id="9781019at2"/>
<dbReference type="Gene3D" id="2.40.160.210">
    <property type="entry name" value="Acyl-CoA thioesterase, double hotdog domain"/>
    <property type="match status" value="1"/>
</dbReference>
<feature type="domain" description="Acyl-CoA thioesterase-like N-terminal HotDog" evidence="3">
    <location>
        <begin position="33"/>
        <end position="114"/>
    </location>
</feature>
<dbReference type="PANTHER" id="PTHR11066">
    <property type="entry name" value="ACYL-COA THIOESTERASE"/>
    <property type="match status" value="1"/>
</dbReference>
<dbReference type="PANTHER" id="PTHR11066:SF34">
    <property type="entry name" value="ACYL-COENZYME A THIOESTERASE 8"/>
    <property type="match status" value="1"/>
</dbReference>
<dbReference type="CDD" id="cd03444">
    <property type="entry name" value="Thioesterase_II_repeat1"/>
    <property type="match status" value="1"/>
</dbReference>
<comment type="similarity">
    <text evidence="1">Belongs to the C/M/P thioester hydrolase family.</text>
</comment>
<evidence type="ECO:0000256" key="1">
    <source>
        <dbReference type="ARBA" id="ARBA00006538"/>
    </source>
</evidence>
<dbReference type="EMBL" id="PDCH01000002">
    <property type="protein sequence ID" value="RBP99817.1"/>
    <property type="molecule type" value="Genomic_DNA"/>
</dbReference>
<dbReference type="Proteomes" id="UP000252345">
    <property type="component" value="Unassembled WGS sequence"/>
</dbReference>
<dbReference type="RefSeq" id="WP_113852914.1">
    <property type="nucleotide sequence ID" value="NZ_PDCH01000002.1"/>
</dbReference>
<dbReference type="InterPro" id="IPR049450">
    <property type="entry name" value="ACOT8-like_C"/>
</dbReference>
<dbReference type="GO" id="GO:0009062">
    <property type="term" value="P:fatty acid catabolic process"/>
    <property type="evidence" value="ECO:0007669"/>
    <property type="project" value="TreeGrafter"/>
</dbReference>
<organism evidence="5 6">
    <name type="scientific">Bifidobacterium xylocopae</name>
    <dbReference type="NCBI Taxonomy" id="2493119"/>
    <lineage>
        <taxon>Bacteria</taxon>
        <taxon>Bacillati</taxon>
        <taxon>Actinomycetota</taxon>
        <taxon>Actinomycetes</taxon>
        <taxon>Bifidobacteriales</taxon>
        <taxon>Bifidobacteriaceae</taxon>
        <taxon>Bifidobacterium</taxon>
    </lineage>
</organism>
<sequence>MNETPLQQAIRVLSPEETGRGRSASTWRADSLPFPTGRIYGGQIMAQSILAAAGTVPEGREPNSVHGYYIRTGLLDQEVGFDVEDLRDGRSYSTRMVDVSQPGRPILKAMVSFQESGQGGVRYADSMPTGLPDAEELTSARDLMAPYADKSAFAAYYANQSPFDIRHITPTIMLGPYKDAQSRDSGRQLVWLRADGKTDGVGQTMQRALLALACDQLMMEPALRRTGLSIATPGISYASIDHAMWWYEDIDMASWLLFVQDSAVAGHGRALCSAKVYNQDGDLLAAMAQEAMLRVPQAG</sequence>
<dbReference type="GO" id="GO:0006637">
    <property type="term" value="P:acyl-CoA metabolic process"/>
    <property type="evidence" value="ECO:0007669"/>
    <property type="project" value="InterPro"/>
</dbReference>
<gene>
    <name evidence="5" type="ORF">CRD59_01930</name>
</gene>
<feature type="domain" description="Acyl-CoA thioesterase-like C-terminal" evidence="4">
    <location>
        <begin position="182"/>
        <end position="292"/>
    </location>
</feature>
<keyword evidence="6" id="KW-1185">Reference proteome</keyword>